<proteinExistence type="predicted"/>
<dbReference type="EMBL" id="BGZK01001233">
    <property type="protein sequence ID" value="GBP75032.1"/>
    <property type="molecule type" value="Genomic_DNA"/>
</dbReference>
<feature type="compositionally biased region" description="Basic residues" evidence="1">
    <location>
        <begin position="22"/>
        <end position="31"/>
    </location>
</feature>
<accession>A0A4C1YJN3</accession>
<dbReference type="AlphaFoldDB" id="A0A4C1YJN3"/>
<dbReference type="Proteomes" id="UP000299102">
    <property type="component" value="Unassembled WGS sequence"/>
</dbReference>
<feature type="compositionally biased region" description="Basic and acidic residues" evidence="1">
    <location>
        <begin position="32"/>
        <end position="78"/>
    </location>
</feature>
<organism evidence="2 3">
    <name type="scientific">Eumeta variegata</name>
    <name type="common">Bagworm moth</name>
    <name type="synonym">Eumeta japonica</name>
    <dbReference type="NCBI Taxonomy" id="151549"/>
    <lineage>
        <taxon>Eukaryota</taxon>
        <taxon>Metazoa</taxon>
        <taxon>Ecdysozoa</taxon>
        <taxon>Arthropoda</taxon>
        <taxon>Hexapoda</taxon>
        <taxon>Insecta</taxon>
        <taxon>Pterygota</taxon>
        <taxon>Neoptera</taxon>
        <taxon>Endopterygota</taxon>
        <taxon>Lepidoptera</taxon>
        <taxon>Glossata</taxon>
        <taxon>Ditrysia</taxon>
        <taxon>Tineoidea</taxon>
        <taxon>Psychidae</taxon>
        <taxon>Oiketicinae</taxon>
        <taxon>Eumeta</taxon>
    </lineage>
</organism>
<reference evidence="2 3" key="1">
    <citation type="journal article" date="2019" name="Commun. Biol.">
        <title>The bagworm genome reveals a unique fibroin gene that provides high tensile strength.</title>
        <authorList>
            <person name="Kono N."/>
            <person name="Nakamura H."/>
            <person name="Ohtoshi R."/>
            <person name="Tomita M."/>
            <person name="Numata K."/>
            <person name="Arakawa K."/>
        </authorList>
    </citation>
    <scope>NUCLEOTIDE SEQUENCE [LARGE SCALE GENOMIC DNA]</scope>
</reference>
<feature type="region of interest" description="Disordered" evidence="1">
    <location>
        <begin position="22"/>
        <end position="78"/>
    </location>
</feature>
<keyword evidence="3" id="KW-1185">Reference proteome</keyword>
<gene>
    <name evidence="2" type="ORF">EVAR_21795_1</name>
</gene>
<name>A0A4C1YJN3_EUMVA</name>
<evidence type="ECO:0000256" key="1">
    <source>
        <dbReference type="SAM" id="MobiDB-lite"/>
    </source>
</evidence>
<evidence type="ECO:0000313" key="2">
    <source>
        <dbReference type="EMBL" id="GBP75032.1"/>
    </source>
</evidence>
<protein>
    <submittedName>
        <fullName evidence="2">Uncharacterized protein</fullName>
    </submittedName>
</protein>
<sequence length="120" mass="13781">MTIVAAPSQQVTFQSYLSKFSTRNRSKHTHIKREIERLRVGGRRGEEKEKKRVWEGKREREKVEKESESGGERRRDRCVASAAPGAALIDSRELLFGRAALRRPVRGRASNEMSRCSLKL</sequence>
<comment type="caution">
    <text evidence="2">The sequence shown here is derived from an EMBL/GenBank/DDBJ whole genome shotgun (WGS) entry which is preliminary data.</text>
</comment>
<evidence type="ECO:0000313" key="3">
    <source>
        <dbReference type="Proteomes" id="UP000299102"/>
    </source>
</evidence>